<evidence type="ECO:0000313" key="2">
    <source>
        <dbReference type="EMBL" id="GAT32180.1"/>
    </source>
</evidence>
<reference evidence="3" key="1">
    <citation type="journal article" date="2017" name="Genome Announc.">
        <title>Draft Genome Sequence of Terrimicrobium sacchariphilum NM-5T, a Facultative Anaerobic Soil Bacterium of the Class Spartobacteria.</title>
        <authorList>
            <person name="Qiu Y.L."/>
            <person name="Tourlousse D.M."/>
            <person name="Matsuura N."/>
            <person name="Ohashi A."/>
            <person name="Sekiguchi Y."/>
        </authorList>
    </citation>
    <scope>NUCLEOTIDE SEQUENCE [LARGE SCALE GENOMIC DNA]</scope>
    <source>
        <strain evidence="3">NM-5</strain>
    </source>
</reference>
<name>A0A146G3E8_TERSA</name>
<sequence>MEERIKRSAEALQADLDATEKKVGELEKEIGPLRRLAEVAGKFLDAVMDNWPKLGPDLIAMLKEIGELIGNKDGQELVQKLEKGDAAQLFQTGFLVLEAFFLRAAARDLKMCCGSTSSSATLTCHTSPSRKNHGGYY</sequence>
<evidence type="ECO:0000256" key="1">
    <source>
        <dbReference type="SAM" id="Coils"/>
    </source>
</evidence>
<dbReference type="InParanoid" id="A0A146G3E8"/>
<feature type="coiled-coil region" evidence="1">
    <location>
        <begin position="2"/>
        <end position="29"/>
    </location>
</feature>
<proteinExistence type="predicted"/>
<evidence type="ECO:0000313" key="3">
    <source>
        <dbReference type="Proteomes" id="UP000076023"/>
    </source>
</evidence>
<keyword evidence="3" id="KW-1185">Reference proteome</keyword>
<dbReference type="RefSeq" id="WP_075078026.1">
    <property type="nucleotide sequence ID" value="NZ_BDCO01000002.1"/>
</dbReference>
<gene>
    <name evidence="2" type="ORF">TSACC_2578</name>
</gene>
<keyword evidence="1" id="KW-0175">Coiled coil</keyword>
<comment type="caution">
    <text evidence="2">The sequence shown here is derived from an EMBL/GenBank/DDBJ whole genome shotgun (WGS) entry which is preliminary data.</text>
</comment>
<dbReference type="OrthoDB" id="10015423at2"/>
<dbReference type="EMBL" id="BDCO01000002">
    <property type="protein sequence ID" value="GAT32180.1"/>
    <property type="molecule type" value="Genomic_DNA"/>
</dbReference>
<accession>A0A146G3E8</accession>
<protein>
    <submittedName>
        <fullName evidence="2">Uncharacterized protein</fullName>
    </submittedName>
</protein>
<dbReference type="AlphaFoldDB" id="A0A146G3E8"/>
<dbReference type="Proteomes" id="UP000076023">
    <property type="component" value="Unassembled WGS sequence"/>
</dbReference>
<organism evidence="2 3">
    <name type="scientific">Terrimicrobium sacchariphilum</name>
    <dbReference type="NCBI Taxonomy" id="690879"/>
    <lineage>
        <taxon>Bacteria</taxon>
        <taxon>Pseudomonadati</taxon>
        <taxon>Verrucomicrobiota</taxon>
        <taxon>Terrimicrobiia</taxon>
        <taxon>Terrimicrobiales</taxon>
        <taxon>Terrimicrobiaceae</taxon>
        <taxon>Terrimicrobium</taxon>
    </lineage>
</organism>